<keyword evidence="1" id="KW-0812">Transmembrane</keyword>
<accession>A0A9R1CR00</accession>
<comment type="caution">
    <text evidence="2">The sequence shown here is derived from an EMBL/GenBank/DDBJ whole genome shotgun (WGS) entry which is preliminary data.</text>
</comment>
<name>A0A9R1CR00_9EURY</name>
<dbReference type="EMBL" id="JAHLKM010000002">
    <property type="protein sequence ID" value="MCQ4332295.1"/>
    <property type="molecule type" value="Genomic_DNA"/>
</dbReference>
<feature type="transmembrane region" description="Helical" evidence="1">
    <location>
        <begin position="221"/>
        <end position="243"/>
    </location>
</feature>
<dbReference type="Proteomes" id="UP001139494">
    <property type="component" value="Unassembled WGS sequence"/>
</dbReference>
<gene>
    <name evidence="2" type="ORF">KM295_02085</name>
</gene>
<dbReference type="RefSeq" id="WP_256028218.1">
    <property type="nucleotide sequence ID" value="NZ_JAHLKM010000002.1"/>
</dbReference>
<dbReference type="PANTHER" id="PTHR37308:SF1">
    <property type="entry name" value="POLYPRENYL-PHOSPHATE TRANSPORTER"/>
    <property type="match status" value="1"/>
</dbReference>
<feature type="transmembrane region" description="Helical" evidence="1">
    <location>
        <begin position="255"/>
        <end position="273"/>
    </location>
</feature>
<evidence type="ECO:0000313" key="3">
    <source>
        <dbReference type="Proteomes" id="UP001139494"/>
    </source>
</evidence>
<keyword evidence="1" id="KW-1133">Transmembrane helix</keyword>
<feature type="transmembrane region" description="Helical" evidence="1">
    <location>
        <begin position="165"/>
        <end position="193"/>
    </location>
</feature>
<dbReference type="AlphaFoldDB" id="A0A9R1CR00"/>
<keyword evidence="3" id="KW-1185">Reference proteome</keyword>
<organism evidence="2 3">
    <name type="scientific">Natronomonas aquatica</name>
    <dbReference type="NCBI Taxonomy" id="2841590"/>
    <lineage>
        <taxon>Archaea</taxon>
        <taxon>Methanobacteriati</taxon>
        <taxon>Methanobacteriota</taxon>
        <taxon>Stenosarchaea group</taxon>
        <taxon>Halobacteria</taxon>
        <taxon>Halobacteriales</taxon>
        <taxon>Natronomonadaceae</taxon>
        <taxon>Natronomonas</taxon>
    </lineage>
</organism>
<dbReference type="Pfam" id="PF04018">
    <property type="entry name" value="VCA0040-like"/>
    <property type="match status" value="1"/>
</dbReference>
<protein>
    <submittedName>
        <fullName evidence="2">DUF368 domain-containing protein</fullName>
    </submittedName>
</protein>
<feature type="transmembrane region" description="Helical" evidence="1">
    <location>
        <begin position="285"/>
        <end position="305"/>
    </location>
</feature>
<evidence type="ECO:0000313" key="2">
    <source>
        <dbReference type="EMBL" id="MCQ4332295.1"/>
    </source>
</evidence>
<dbReference type="InterPro" id="IPR007163">
    <property type="entry name" value="VCA0040-like"/>
</dbReference>
<keyword evidence="1" id="KW-0472">Membrane</keyword>
<sequence>MSRAAGIRAWLVVYLKGVCMGTADTVPGVSGGTIALVVGVYERLITALTGLRTDTLWQLRALHTAEGRRRAATALVRADVPFLLVLGAGVLSAAATVATGMHAAVTRYPAPTYAFFFGLIAASAVVLFRHVTLRTPPRLLVGGIGLVVAFLLTDPSLSGTRTSTLPVLFLAGTVAISAMVLPGVSGAFLLLVLGQYEYVSSIPRSIVEGAIAALGGNPEPLFGALVPLIVFLAGALVGLFSVAHAVRAALARYRQGTLVFLVSLMVGALRLPITEISGSVPTLSPSAAALVVVPAVVGAVAVLLLDRYTDDLEY</sequence>
<reference evidence="2" key="1">
    <citation type="journal article" date="2023" name="Front. Microbiol.">
        <title>Genomic-based phylogenetic and metabolic analyses of the genus Natronomonas, and description of Natronomonas aquatica sp. nov.</title>
        <authorList>
            <person name="Garcia-Roldan A."/>
            <person name="Duran-Viseras A."/>
            <person name="de la Haba R.R."/>
            <person name="Corral P."/>
            <person name="Sanchez-Porro C."/>
            <person name="Ventosa A."/>
        </authorList>
    </citation>
    <scope>NUCLEOTIDE SEQUENCE</scope>
    <source>
        <strain evidence="2">F2-12</strain>
    </source>
</reference>
<feature type="transmembrane region" description="Helical" evidence="1">
    <location>
        <begin position="113"/>
        <end position="131"/>
    </location>
</feature>
<evidence type="ECO:0000256" key="1">
    <source>
        <dbReference type="SAM" id="Phobius"/>
    </source>
</evidence>
<proteinExistence type="predicted"/>
<feature type="transmembrane region" description="Helical" evidence="1">
    <location>
        <begin position="80"/>
        <end position="101"/>
    </location>
</feature>
<dbReference type="PANTHER" id="PTHR37308">
    <property type="entry name" value="INTEGRAL MEMBRANE PROTEIN"/>
    <property type="match status" value="1"/>
</dbReference>